<dbReference type="PANTHER" id="PTHR33146">
    <property type="entry name" value="ENDONUCLEASE 4"/>
    <property type="match status" value="1"/>
</dbReference>
<dbReference type="AlphaFoldDB" id="A0A1M5BR76"/>
<dbReference type="GO" id="GO:0006308">
    <property type="term" value="P:DNA catabolic process"/>
    <property type="evidence" value="ECO:0007669"/>
    <property type="project" value="InterPro"/>
</dbReference>
<evidence type="ECO:0000256" key="4">
    <source>
        <dbReference type="ARBA" id="ARBA00022801"/>
    </source>
</evidence>
<dbReference type="EMBL" id="FQVD01000020">
    <property type="protein sequence ID" value="SHF44916.1"/>
    <property type="molecule type" value="Genomic_DNA"/>
</dbReference>
<evidence type="ECO:0000256" key="6">
    <source>
        <dbReference type="ARBA" id="ARBA00023180"/>
    </source>
</evidence>
<keyword evidence="7" id="KW-0732">Signal</keyword>
<gene>
    <name evidence="8" type="ORF">SAMN05444349_12030</name>
</gene>
<dbReference type="PANTHER" id="PTHR33146:SF26">
    <property type="entry name" value="ENDONUCLEASE 4"/>
    <property type="match status" value="1"/>
</dbReference>
<sequence length="258" mass="30218">MKKLAAFLLTIVLCCWYSTAFGWGKVGHDAVAYIAECNLTPKAKKNIEKYLDGHSIVYYASWMDQIRHTPAYKHTTSWHTNSVDADGNYVPNPKGDAMSFLEDCIAKMRDYRNQNDSTITVSIRFIVHLVGDMHCPGHVKYPWYKNINFSLNGKEYGFHNYWDEWALTLSNRWYYMEYQHQLDRCSKKEKRELGKGTPRDWLTDNARNCRVIYDWTKSNQKLSYEESRDFINFSHGFAEKQVLKAGYRLAALLNELFG</sequence>
<evidence type="ECO:0000313" key="9">
    <source>
        <dbReference type="Proteomes" id="UP000184436"/>
    </source>
</evidence>
<keyword evidence="2" id="KW-0479">Metal-binding</keyword>
<dbReference type="Pfam" id="PF02265">
    <property type="entry name" value="S1-P1_nuclease"/>
    <property type="match status" value="1"/>
</dbReference>
<dbReference type="InterPro" id="IPR008947">
    <property type="entry name" value="PLipase_C/P1_nuclease_dom_sf"/>
</dbReference>
<dbReference type="RefSeq" id="WP_025075588.1">
    <property type="nucleotide sequence ID" value="NZ_FQVD01000020.1"/>
</dbReference>
<keyword evidence="5" id="KW-1015">Disulfide bond</keyword>
<keyword evidence="4" id="KW-0378">Hydrolase</keyword>
<evidence type="ECO:0000256" key="5">
    <source>
        <dbReference type="ARBA" id="ARBA00023157"/>
    </source>
</evidence>
<dbReference type="CDD" id="cd11010">
    <property type="entry name" value="S1-P1_nuclease"/>
    <property type="match status" value="1"/>
</dbReference>
<dbReference type="STRING" id="871325.SAMN05444349_12030"/>
<dbReference type="InterPro" id="IPR003154">
    <property type="entry name" value="S1/P1nuclease"/>
</dbReference>
<name>A0A1M5BR76_9BACE</name>
<keyword evidence="9" id="KW-1185">Reference proteome</keyword>
<evidence type="ECO:0000256" key="1">
    <source>
        <dbReference type="ARBA" id="ARBA00022722"/>
    </source>
</evidence>
<keyword evidence="6" id="KW-0325">Glycoprotein</keyword>
<organism evidence="8 9">
    <name type="scientific">Bacteroides faecichinchillae</name>
    <dbReference type="NCBI Taxonomy" id="871325"/>
    <lineage>
        <taxon>Bacteria</taxon>
        <taxon>Pseudomonadati</taxon>
        <taxon>Bacteroidota</taxon>
        <taxon>Bacteroidia</taxon>
        <taxon>Bacteroidales</taxon>
        <taxon>Bacteroidaceae</taxon>
        <taxon>Bacteroides</taxon>
    </lineage>
</organism>
<keyword evidence="1" id="KW-0540">Nuclease</keyword>
<accession>A0A1M5BR76</accession>
<feature type="signal peptide" evidence="7">
    <location>
        <begin position="1"/>
        <end position="20"/>
    </location>
</feature>
<evidence type="ECO:0000256" key="7">
    <source>
        <dbReference type="SAM" id="SignalP"/>
    </source>
</evidence>
<dbReference type="GO" id="GO:0046872">
    <property type="term" value="F:metal ion binding"/>
    <property type="evidence" value="ECO:0007669"/>
    <property type="project" value="UniProtKB-KW"/>
</dbReference>
<reference evidence="8 9" key="1">
    <citation type="submission" date="2016-11" db="EMBL/GenBank/DDBJ databases">
        <authorList>
            <person name="Jaros S."/>
            <person name="Januszkiewicz K."/>
            <person name="Wedrychowicz H."/>
        </authorList>
    </citation>
    <scope>NUCLEOTIDE SEQUENCE [LARGE SCALE GENOMIC DNA]</scope>
    <source>
        <strain evidence="8 9">DSM 26883</strain>
    </source>
</reference>
<dbReference type="OrthoDB" id="267579at2"/>
<evidence type="ECO:0000256" key="3">
    <source>
        <dbReference type="ARBA" id="ARBA00022759"/>
    </source>
</evidence>
<dbReference type="SUPFAM" id="SSF48537">
    <property type="entry name" value="Phospholipase C/P1 nuclease"/>
    <property type="match status" value="1"/>
</dbReference>
<dbReference type="GO" id="GO:0016788">
    <property type="term" value="F:hydrolase activity, acting on ester bonds"/>
    <property type="evidence" value="ECO:0007669"/>
    <property type="project" value="InterPro"/>
</dbReference>
<dbReference type="Proteomes" id="UP000184436">
    <property type="component" value="Unassembled WGS sequence"/>
</dbReference>
<dbReference type="GO" id="GO:0003676">
    <property type="term" value="F:nucleic acid binding"/>
    <property type="evidence" value="ECO:0007669"/>
    <property type="project" value="InterPro"/>
</dbReference>
<protein>
    <submittedName>
        <fullName evidence="8">S1/P1 Nuclease</fullName>
    </submittedName>
</protein>
<proteinExistence type="predicted"/>
<dbReference type="GO" id="GO:0004519">
    <property type="term" value="F:endonuclease activity"/>
    <property type="evidence" value="ECO:0007669"/>
    <property type="project" value="UniProtKB-KW"/>
</dbReference>
<dbReference type="Gene3D" id="1.10.575.10">
    <property type="entry name" value="P1 Nuclease"/>
    <property type="match status" value="1"/>
</dbReference>
<feature type="chain" id="PRO_5030031294" evidence="7">
    <location>
        <begin position="21"/>
        <end position="258"/>
    </location>
</feature>
<evidence type="ECO:0000256" key="2">
    <source>
        <dbReference type="ARBA" id="ARBA00022723"/>
    </source>
</evidence>
<keyword evidence="3" id="KW-0255">Endonuclease</keyword>
<evidence type="ECO:0000313" key="8">
    <source>
        <dbReference type="EMBL" id="SHF44916.1"/>
    </source>
</evidence>